<keyword evidence="13" id="KW-0812">Transmembrane</keyword>
<dbReference type="Pfam" id="PF18947">
    <property type="entry name" value="HAMP_2"/>
    <property type="match status" value="1"/>
</dbReference>
<evidence type="ECO:0000313" key="17">
    <source>
        <dbReference type="EMBL" id="MBN6101639.1"/>
    </source>
</evidence>
<comment type="caution">
    <text evidence="17">The sequence shown here is derived from an EMBL/GenBank/DDBJ whole genome shotgun (WGS) entry which is preliminary data.</text>
</comment>
<evidence type="ECO:0000259" key="14">
    <source>
        <dbReference type="PROSITE" id="PS50111"/>
    </source>
</evidence>
<evidence type="ECO:0000259" key="16">
    <source>
        <dbReference type="PROSITE" id="PS50885"/>
    </source>
</evidence>
<dbReference type="PRINTS" id="PR00260">
    <property type="entry name" value="CHEMTRNSDUCR"/>
</dbReference>
<dbReference type="PROSITE" id="PS50111">
    <property type="entry name" value="CHEMOTAXIS_TRANSDUC_2"/>
    <property type="match status" value="1"/>
</dbReference>
<dbReference type="SUPFAM" id="SSF158472">
    <property type="entry name" value="HAMP domain-like"/>
    <property type="match status" value="1"/>
</dbReference>
<dbReference type="EMBL" id="JAFIWB010000003">
    <property type="protein sequence ID" value="MBN6101639.1"/>
    <property type="molecule type" value="Genomic_DNA"/>
</dbReference>
<dbReference type="SUPFAM" id="SSF58104">
    <property type="entry name" value="Methyl-accepting chemotaxis protein (MCP) signaling domain"/>
    <property type="match status" value="1"/>
</dbReference>
<evidence type="ECO:0000256" key="5">
    <source>
        <dbReference type="ARBA" id="ARBA00022741"/>
    </source>
</evidence>
<comment type="subcellular location">
    <subcellularLocation>
        <location evidence="1">Membrane</location>
    </subcellularLocation>
</comment>
<feature type="domain" description="Methyl-accepting transducer" evidence="14">
    <location>
        <begin position="631"/>
        <end position="860"/>
    </location>
</feature>
<dbReference type="InterPro" id="IPR000014">
    <property type="entry name" value="PAS"/>
</dbReference>
<dbReference type="CDD" id="cd11386">
    <property type="entry name" value="MCP_signal"/>
    <property type="match status" value="1"/>
</dbReference>
<protein>
    <submittedName>
        <fullName evidence="17">Cache 3/Cache 2 fusion domain-containing protein</fullName>
    </submittedName>
</protein>
<proteinExistence type="inferred from homology"/>
<dbReference type="InterPro" id="IPR029151">
    <property type="entry name" value="Sensor-like_sf"/>
</dbReference>
<dbReference type="InterPro" id="IPR004089">
    <property type="entry name" value="MCPsignal_dom"/>
</dbReference>
<keyword evidence="3" id="KW-0597">Phosphoprotein</keyword>
<gene>
    <name evidence="17" type="ORF">JR064_05615</name>
</gene>
<evidence type="ECO:0000259" key="15">
    <source>
        <dbReference type="PROSITE" id="PS50112"/>
    </source>
</evidence>
<dbReference type="SMART" id="SM00283">
    <property type="entry name" value="MA"/>
    <property type="match status" value="1"/>
</dbReference>
<dbReference type="Gene3D" id="1.10.287.950">
    <property type="entry name" value="Methyl-accepting chemotaxis protein"/>
    <property type="match status" value="1"/>
</dbReference>
<dbReference type="SMART" id="SM00304">
    <property type="entry name" value="HAMP"/>
    <property type="match status" value="2"/>
</dbReference>
<reference evidence="17 18" key="1">
    <citation type="submission" date="2021-02" db="EMBL/GenBank/DDBJ databases">
        <title>Taxonomically Unique Crown Gall-Associated Xanthomonas Stains Have Deficiency in Virulence Repertories.</title>
        <authorList>
            <person name="Mafakheri H."/>
            <person name="Taghavi S.M."/>
            <person name="Dimkic I."/>
            <person name="Nemanja K."/>
            <person name="Osdaghi E."/>
        </authorList>
    </citation>
    <scope>NUCLEOTIDE SEQUENCE [LARGE SCALE GENOMIC DNA]</scope>
    <source>
        <strain evidence="17 18">FX4</strain>
    </source>
</reference>
<keyword evidence="9 11" id="KW-0807">Transducer</keyword>
<feature type="domain" description="HAMP" evidence="16">
    <location>
        <begin position="351"/>
        <end position="404"/>
    </location>
</feature>
<keyword evidence="18" id="KW-1185">Reference proteome</keyword>
<dbReference type="CDD" id="cd00130">
    <property type="entry name" value="PAS"/>
    <property type="match status" value="1"/>
</dbReference>
<dbReference type="SUPFAM" id="SSF103190">
    <property type="entry name" value="Sensory domain-like"/>
    <property type="match status" value="1"/>
</dbReference>
<evidence type="ECO:0000256" key="2">
    <source>
        <dbReference type="ARBA" id="ARBA00022481"/>
    </source>
</evidence>
<evidence type="ECO:0000313" key="18">
    <source>
        <dbReference type="Proteomes" id="UP000695802"/>
    </source>
</evidence>
<evidence type="ECO:0000256" key="1">
    <source>
        <dbReference type="ARBA" id="ARBA00004370"/>
    </source>
</evidence>
<evidence type="ECO:0000256" key="4">
    <source>
        <dbReference type="ARBA" id="ARBA00022679"/>
    </source>
</evidence>
<dbReference type="InterPro" id="IPR004090">
    <property type="entry name" value="Chemotax_Me-accpt_rcpt"/>
</dbReference>
<dbReference type="Pfam" id="PF13188">
    <property type="entry name" value="PAS_8"/>
    <property type="match status" value="1"/>
</dbReference>
<dbReference type="InterPro" id="IPR003660">
    <property type="entry name" value="HAMP_dom"/>
</dbReference>
<evidence type="ECO:0000256" key="8">
    <source>
        <dbReference type="ARBA" id="ARBA00023012"/>
    </source>
</evidence>
<sequence length="901" mass="96754">MKKFSHLSVGTKLSALLTIAVSAALVLLATLIYRQSASSHETQVRKEIESATTLMNQSVAMYDRVLSEETDRMGQMFATMLPAGAAQLEPAKTVQIGNVQTPTLRLGPHVLNLDFASVDHFADASGGVATVFVRSGDDLVRIATSLHDQSGARVVGTVLDHAHPAYALLLQNKPYTGPAHLFGNDYMTHYQPLHDAQGNLVGALFVGRNYTQGLAALQERLRSTRIGEDGHFIAVDMHPARRGQLLAHPVSKAANVEALVVEADKPLLQALLEGKQASATLRLKRGATADAAAEPFLVTAQAYRPWQWVLLGAQPRSAIEAPLRALMRSILAFSALMLVGCAVLVFVLARRMVSRPLAVVEQVVGDIAAGRLESHIEVGHGQDDVGRLLHGMRRMRDDLRERLRTERVVAAENLRVRVALDDVSTNVMIADADRRIVYVNRPLVKMLGDVQDDLRRDLPHFDVQKLIGNTIDVFHRHPEHQARLLAELKTTYRAQIRVGGRTMRLIVNPVIDGDGNRLGFVVEWADRTDEVSVEEEIAGIVRGAVAGDLGGRVRLDNKQGFLLQLAEQINALLEASASGLGHIQHMLQALSEGDLSTRIDADLQGVYANMKDHANTTAEQLATIVRQIQGASDAINTAASEIAAGNDDLSRRTEQQAASLEETAASMEELTSTVKQNAEHARQANQLAVGAATVASQGGDVVSQVVTTMNGIETSSKKIADIISVIDGIAFQTNILALNAAVEAARAGEQGRGFAVVASEVRTLAQRSAGAAKEIKGLIDESVARVSEGSALVDRAGQTMQEIVSSVQRVTDIMSEISSASQEQYAGIEQVNQTVTQMDEATQQNAALVEEATASARSMESQAGELARAVASFTLDQRPPAGAAGNIATLHPGYKKAGHGR</sequence>
<dbReference type="RefSeq" id="WP_206229069.1">
    <property type="nucleotide sequence ID" value="NZ_JAFIWB010000003.1"/>
</dbReference>
<dbReference type="PROSITE" id="PS50885">
    <property type="entry name" value="HAMP"/>
    <property type="match status" value="2"/>
</dbReference>
<name>A0ABS3B0L8_9XANT</name>
<dbReference type="CDD" id="cd18774">
    <property type="entry name" value="PDC2_HK_sensor"/>
    <property type="match status" value="1"/>
</dbReference>
<dbReference type="CDD" id="cd06225">
    <property type="entry name" value="HAMP"/>
    <property type="match status" value="1"/>
</dbReference>
<keyword evidence="8" id="KW-0902">Two-component regulatory system</keyword>
<dbReference type="Gene3D" id="3.30.450.20">
    <property type="entry name" value="PAS domain"/>
    <property type="match status" value="2"/>
</dbReference>
<keyword evidence="13" id="KW-1133">Transmembrane helix</keyword>
<keyword evidence="4" id="KW-0808">Transferase</keyword>
<feature type="region of interest" description="Disordered" evidence="12">
    <location>
        <begin position="880"/>
        <end position="901"/>
    </location>
</feature>
<dbReference type="InterPro" id="IPR035965">
    <property type="entry name" value="PAS-like_dom_sf"/>
</dbReference>
<evidence type="ECO:0000256" key="11">
    <source>
        <dbReference type="PROSITE-ProRule" id="PRU00284"/>
    </source>
</evidence>
<dbReference type="Proteomes" id="UP000695802">
    <property type="component" value="Unassembled WGS sequence"/>
</dbReference>
<evidence type="ECO:0000256" key="13">
    <source>
        <dbReference type="SAM" id="Phobius"/>
    </source>
</evidence>
<dbReference type="Pfam" id="PF17201">
    <property type="entry name" value="Cache_3-Cache_2"/>
    <property type="match status" value="1"/>
</dbReference>
<dbReference type="PANTHER" id="PTHR43531:SF14">
    <property type="entry name" value="METHYL-ACCEPTING CHEMOTAXIS PROTEIN I-RELATED"/>
    <property type="match status" value="1"/>
</dbReference>
<keyword evidence="2" id="KW-0488">Methylation</keyword>
<accession>A0ABS3B0L8</accession>
<dbReference type="InterPro" id="IPR033462">
    <property type="entry name" value="Cache_3-Cache_2"/>
</dbReference>
<dbReference type="Gene3D" id="1.10.8.500">
    <property type="entry name" value="HAMP domain in histidine kinase"/>
    <property type="match status" value="1"/>
</dbReference>
<keyword evidence="5" id="KW-0547">Nucleotide-binding</keyword>
<organism evidence="17 18">
    <name type="scientific">Xanthomonas bonasiae</name>
    <dbReference type="NCBI Taxonomy" id="2810351"/>
    <lineage>
        <taxon>Bacteria</taxon>
        <taxon>Pseudomonadati</taxon>
        <taxon>Pseudomonadota</taxon>
        <taxon>Gammaproteobacteria</taxon>
        <taxon>Lysobacterales</taxon>
        <taxon>Lysobacteraceae</taxon>
        <taxon>Xanthomonas</taxon>
    </lineage>
</organism>
<dbReference type="Pfam" id="PF00672">
    <property type="entry name" value="HAMP"/>
    <property type="match status" value="1"/>
</dbReference>
<dbReference type="PANTHER" id="PTHR43531">
    <property type="entry name" value="PROTEIN ICFG"/>
    <property type="match status" value="1"/>
</dbReference>
<feature type="domain" description="HAMP" evidence="16">
    <location>
        <begin position="580"/>
        <end position="626"/>
    </location>
</feature>
<keyword evidence="7" id="KW-0067">ATP-binding</keyword>
<comment type="similarity">
    <text evidence="10">Belongs to the methyl-accepting chemotaxis (MCP) protein family.</text>
</comment>
<evidence type="ECO:0000256" key="7">
    <source>
        <dbReference type="ARBA" id="ARBA00022840"/>
    </source>
</evidence>
<evidence type="ECO:0000256" key="6">
    <source>
        <dbReference type="ARBA" id="ARBA00022777"/>
    </source>
</evidence>
<feature type="domain" description="PAS" evidence="15">
    <location>
        <begin position="412"/>
        <end position="454"/>
    </location>
</feature>
<feature type="transmembrane region" description="Helical" evidence="13">
    <location>
        <begin position="325"/>
        <end position="349"/>
    </location>
</feature>
<dbReference type="SUPFAM" id="SSF55785">
    <property type="entry name" value="PYP-like sensor domain (PAS domain)"/>
    <property type="match status" value="1"/>
</dbReference>
<keyword evidence="6" id="KW-0418">Kinase</keyword>
<dbReference type="InterPro" id="IPR051310">
    <property type="entry name" value="MCP_chemotaxis"/>
</dbReference>
<evidence type="ECO:0000256" key="10">
    <source>
        <dbReference type="ARBA" id="ARBA00029447"/>
    </source>
</evidence>
<dbReference type="Pfam" id="PF00015">
    <property type="entry name" value="MCPsignal"/>
    <property type="match status" value="1"/>
</dbReference>
<evidence type="ECO:0000256" key="3">
    <source>
        <dbReference type="ARBA" id="ARBA00022553"/>
    </source>
</evidence>
<keyword evidence="13" id="KW-0472">Membrane</keyword>
<evidence type="ECO:0000256" key="12">
    <source>
        <dbReference type="SAM" id="MobiDB-lite"/>
    </source>
</evidence>
<evidence type="ECO:0000256" key="9">
    <source>
        <dbReference type="ARBA" id="ARBA00023224"/>
    </source>
</evidence>
<dbReference type="PROSITE" id="PS50112">
    <property type="entry name" value="PAS"/>
    <property type="match status" value="1"/>
</dbReference>